<reference evidence="1" key="1">
    <citation type="journal article" date="2021" name="Proc. Natl. Acad. Sci. U.S.A.">
        <title>A Catalog of Tens of Thousands of Viruses from Human Metagenomes Reveals Hidden Associations with Chronic Diseases.</title>
        <authorList>
            <person name="Tisza M.J."/>
            <person name="Buck C.B."/>
        </authorList>
    </citation>
    <scope>NUCLEOTIDE SEQUENCE</scope>
    <source>
        <strain evidence="1">Ct6d71</strain>
    </source>
</reference>
<name>A0A8S5R2N4_9CAUD</name>
<protein>
    <submittedName>
        <fullName evidence="1">Uncharacterized protein</fullName>
    </submittedName>
</protein>
<accession>A0A8S5R2N4</accession>
<sequence length="122" mass="14007">MNVKKIAPVELKEYDVSVKPYLTYSQIQNIVNTVNQFTEWAERETIIDAMVICYAVDISMEEFEEYGHDELLCCGFIDAVKNHIKNLKLVYKAVAFNESLGRTINKALEMVPALSEKLEEVK</sequence>
<dbReference type="EMBL" id="BK015797">
    <property type="protein sequence ID" value="DAE25410.1"/>
    <property type="molecule type" value="Genomic_DNA"/>
</dbReference>
<proteinExistence type="predicted"/>
<organism evidence="1">
    <name type="scientific">Siphoviridae sp. ct6d71</name>
    <dbReference type="NCBI Taxonomy" id="2826298"/>
    <lineage>
        <taxon>Viruses</taxon>
        <taxon>Duplodnaviria</taxon>
        <taxon>Heunggongvirae</taxon>
        <taxon>Uroviricota</taxon>
        <taxon>Caudoviricetes</taxon>
    </lineage>
</organism>
<evidence type="ECO:0000313" key="1">
    <source>
        <dbReference type="EMBL" id="DAE25410.1"/>
    </source>
</evidence>